<feature type="transmembrane region" description="Helical" evidence="2">
    <location>
        <begin position="2357"/>
        <end position="2381"/>
    </location>
</feature>
<dbReference type="Proteomes" id="UP001190700">
    <property type="component" value="Unassembled WGS sequence"/>
</dbReference>
<keyword evidence="4" id="KW-1185">Reference proteome</keyword>
<protein>
    <submittedName>
        <fullName evidence="3">Uncharacterized protein</fullName>
    </submittedName>
</protein>
<feature type="region of interest" description="Disordered" evidence="1">
    <location>
        <begin position="1751"/>
        <end position="1798"/>
    </location>
</feature>
<keyword evidence="2" id="KW-1133">Transmembrane helix</keyword>
<evidence type="ECO:0000313" key="4">
    <source>
        <dbReference type="Proteomes" id="UP001190700"/>
    </source>
</evidence>
<feature type="compositionally biased region" description="Low complexity" evidence="1">
    <location>
        <begin position="1763"/>
        <end position="1772"/>
    </location>
</feature>
<proteinExistence type="predicted"/>
<keyword evidence="2" id="KW-0472">Membrane</keyword>
<evidence type="ECO:0000313" key="3">
    <source>
        <dbReference type="EMBL" id="KAK3255190.1"/>
    </source>
</evidence>
<feature type="transmembrane region" description="Helical" evidence="2">
    <location>
        <begin position="2388"/>
        <end position="2408"/>
    </location>
</feature>
<sequence length="2621" mass="292744">MCPDAESARAVCNESAYRFDEELLCQDVQFASGETRPFRFFYGDGHRSGMGGSLLLYVNGTFFSEASSDGDLSQAQEDASSDDRSTLVAYNAHSKEETNGSDSVEYDASSAGVESANAVLERYQETWNNTYDTLEEFRVSVYHVIKYDVANALHAVGDARFPAISEILSHGVRLYAESWRAMYEGVVHIGHRLVHGHRVSSEVLWDYANPVFEEYMATSASALDLVRFFLNPFQAYDQRSVRVLCEASRVPNHILSGSLKISSTISTAATFPVGADGESVGCNPLTMNCSYGYYVVETSLNLNPACAIAAVMENPSMRMSSDSLGSIYEIFGGSSVRMSTVSRADWSLYTGLEYVQFRVGSISVARYARTLVRFALDLMIDSVNCVIELVGMIGESPDAQDCVSLLSDLTYPTFVVNTYVVITFEAQVHVANFFASFTSFVWSYLYVAANYDPSLYSTVSNWPRDASFAAMLPKTMCVGLSHSMCVQQGLGDVTTPGRNTFIRTNSEGDEIVVHACDRGLCHCAWVMTKEDFFDFRGEGANRTLYHRSHLTGDMMRTDPDEAERDGFAGFHNDTLRYYRQSARGHDITKRGYLTDAGAEDVLMSHDAPFPFWLFAPGACASACELTEDESQCGRSYDTYTPSSSSGVAPPFVRVGCTHSKRYGCSSDVHHIQQYPLEAATSTLLTAFMSGHQRAVMSVNLTVSYFYTRFFVITEETVSSDDFSAEDASRAVGELIGETSVSEYYLIPTIYTYTQLLLYSRDLSVAILEFIRAMAVVMHEDSDSTFFDFQRDILDFVSVLEEIGDMMGTAMMRFLDDVIRFAFDAVRVVVKLIEFAGDGSMKAQLEADAKDFAEAALDTIRDFGMAIYQLIYRMASESPFGKQLKSLIEGLCDISNDVIDAIHLLQTGMCNLIDQRIPLYKAYEAHLRIPVIKKTVPYPSLKQSGHKNLFDTKTRRAGERAFRCECPKPQEMARYPERYASSEYDGCLRESSCQMPTHDATSSFRPMEASQCKVKNLDTIRDVYRSDELPGMGFTDWQTECSMCWATSEAFCLETRTGASPSNGARGRIFDTYGHTSLTSDTMTYCSKHTKKETCEGEVETNVKISLCVWDPYFYANSDDDALRSSPGKCLGRRTVKNEYYGQPCVCEKCRGGVFCGASGFCQCGVLPSLTLGLECQPSMTLVERENVTVFVHSDGDGNRPCGSCPTQGAKSLAPAGAHYDSVCYVRQTEFCMYQNRLARTGVENPNPQPLTECLAELEVFGPVLCRNYCDGSVMNEQNLLFQRVRLNYTTHSSLNLYGSLAMDSSAIPTTEFCTCDLNLLSVYMDGVAQLESADTMNIAVDMEERVAEALTNSSSTEGERRRHLRRRATLSTANEPSEDVVPFVDANAEDVSEKASRTADVATIEFLRAVYSASGDAGSREGGGTPCELHRDCGRVDTLCAQRYSGDDTPVLCASCPRETFALHPATRHCDASNGVCRCGLSRTDRMRESASGDVDGDKWRNVTLAFLGDLEMWPGNSFCDLLFRELVRTNPTLDLRRVSVADRVHARKCAQWRMLALRARGALNISALPMDIAYNWKRPVEVAYKLMIGAYVYNVELTEEQTRNGTFVLSALEKRDVDPMLYLQVHEQLADAATTVGKGLHELFDDLYAEVATALSRSKTAKNVSQEDAFMASAKERYYRSVRNGAAVMRHVATSGVHEHLLRVGSHFGAVAKEISQLTDAVHKVYRHAKDPVAGAAFQRRVERFYQRRYDRPRDEHTQNEAPRAAASATPARRRVLSTPSDSNASSSNNSDVEITNSRTESCDVYSELVDLTQNVTTFGSAFYTFSTGGNASGHANDRSHTFQRSLCAFLRSVRFIDPADLSVTATGYCNFDTYDLSKERLGRSISTLIYEEYLVNLAEWTSLYSYVDRDVRSIEHSLTRTSIPKTARVDACVDMSPTTFFVCAVDTLCGWLGVDFDFDDDVTDTFVNDVWQDSSSGDVERARSIDEISFFDAEFVGVYYPDDAHLLNSERLAKGNVAFHMRAFRYPIGNWPSNPSTWRVKEASYLRAWYDRWRDENFAQGEELSTLILIAQRAYRAVDFYPYKKRELNATWWEVDFYDAVGAVPAHMFMGMCEIRDPALEAVRTDVAAWCADDTARDLVFGPDHASAWRGWGYGPDAANRGWHKVFFSRASFRFDTARQRAYGLLRKGVDYPEPLHRLGYDPDLVRAEVNALNENDIRNRSVILKLDMHQEDFFDDPATRRAAYRCVCSDEAKIDLDGCLAKDRCVAPKVSFLVSRGVGGDLVFDNGGWWDCRLSRERDVDDPCSPIPSQLLATLANRSASKRTFEIGRRALAHSDSSCLDKGLLTCDRRNDDWPILCTAIVNCVVAVIGVLLLSFVFGFRSVQTYTAGSLLIAFALHMALVTSYEWEFRCYPAMPTCLADDLAHDVETYILPQHIAWPSTWAKRNSDNERLYDSVDCSADPYGFTDGLRNVAYLWRRHDPDSFDGVCNDRRSAWLCSLFHSYSHYYDDYDTIGVATRHGFDDVAELVSVYDACQLRTVLNFVPTITVFFVSLVLAGVLASLMFGITVCCLMIMLSMRTFVQYAVTYLNIKIRLLSIMAAIRIVKAENASTTTRAFAG</sequence>
<name>A0AAE0F8Z6_9CHLO</name>
<evidence type="ECO:0000256" key="1">
    <source>
        <dbReference type="SAM" id="MobiDB-lite"/>
    </source>
</evidence>
<feature type="compositionally biased region" description="Low complexity" evidence="1">
    <location>
        <begin position="1782"/>
        <end position="1793"/>
    </location>
</feature>
<organism evidence="3 4">
    <name type="scientific">Cymbomonas tetramitiformis</name>
    <dbReference type="NCBI Taxonomy" id="36881"/>
    <lineage>
        <taxon>Eukaryota</taxon>
        <taxon>Viridiplantae</taxon>
        <taxon>Chlorophyta</taxon>
        <taxon>Pyramimonadophyceae</taxon>
        <taxon>Pyramimonadales</taxon>
        <taxon>Pyramimonadaceae</taxon>
        <taxon>Cymbomonas</taxon>
    </lineage>
</organism>
<reference evidence="3 4" key="1">
    <citation type="journal article" date="2015" name="Genome Biol. Evol.">
        <title>Comparative Genomics of a Bacterivorous Green Alga Reveals Evolutionary Causalities and Consequences of Phago-Mixotrophic Mode of Nutrition.</title>
        <authorList>
            <person name="Burns J.A."/>
            <person name="Paasch A."/>
            <person name="Narechania A."/>
            <person name="Kim E."/>
        </authorList>
    </citation>
    <scope>NUCLEOTIDE SEQUENCE [LARGE SCALE GENOMIC DNA]</scope>
    <source>
        <strain evidence="3 4">PLY_AMNH</strain>
    </source>
</reference>
<feature type="transmembrane region" description="Helical" evidence="2">
    <location>
        <begin position="2549"/>
        <end position="2578"/>
    </location>
</feature>
<keyword evidence="2" id="KW-0812">Transmembrane</keyword>
<dbReference type="EMBL" id="LGRX02022860">
    <property type="protein sequence ID" value="KAK3255190.1"/>
    <property type="molecule type" value="Genomic_DNA"/>
</dbReference>
<gene>
    <name evidence="3" type="ORF">CYMTET_35663</name>
</gene>
<evidence type="ECO:0000256" key="2">
    <source>
        <dbReference type="SAM" id="Phobius"/>
    </source>
</evidence>
<feature type="compositionally biased region" description="Basic and acidic residues" evidence="1">
    <location>
        <begin position="1751"/>
        <end position="1760"/>
    </location>
</feature>
<comment type="caution">
    <text evidence="3">The sequence shown here is derived from an EMBL/GenBank/DDBJ whole genome shotgun (WGS) entry which is preliminary data.</text>
</comment>
<accession>A0AAE0F8Z6</accession>